<feature type="domain" description="Formyl transferase N-terminal" evidence="7">
    <location>
        <begin position="8"/>
        <end position="186"/>
    </location>
</feature>
<dbReference type="SUPFAM" id="SSF53328">
    <property type="entry name" value="Formyltransferase"/>
    <property type="match status" value="1"/>
</dbReference>
<dbReference type="Proteomes" id="UP000295830">
    <property type="component" value="Unassembled WGS sequence"/>
</dbReference>
<feature type="binding site" evidence="6">
    <location>
        <begin position="94"/>
        <end position="97"/>
    </location>
    <ligand>
        <name>(6R)-10-formyltetrahydrofolate</name>
        <dbReference type="ChEBI" id="CHEBI:195366"/>
    </ligand>
</feature>
<evidence type="ECO:0000256" key="6">
    <source>
        <dbReference type="HAMAP-Rule" id="MF_01930"/>
    </source>
</evidence>
<dbReference type="EC" id="2.1.2.2" evidence="6"/>
<feature type="binding site" evidence="6">
    <location>
        <begin position="16"/>
        <end position="18"/>
    </location>
    <ligand>
        <name>N(1)-(5-phospho-beta-D-ribosyl)glycinamide</name>
        <dbReference type="ChEBI" id="CHEBI:143788"/>
    </ligand>
</feature>
<dbReference type="GO" id="GO:0005829">
    <property type="term" value="C:cytosol"/>
    <property type="evidence" value="ECO:0007669"/>
    <property type="project" value="TreeGrafter"/>
</dbReference>
<dbReference type="RefSeq" id="WP_133735167.1">
    <property type="nucleotide sequence ID" value="NZ_SOAX01000002.1"/>
</dbReference>
<evidence type="ECO:0000313" key="8">
    <source>
        <dbReference type="EMBL" id="TDT43072.1"/>
    </source>
</evidence>
<dbReference type="OrthoDB" id="9806170at2"/>
<dbReference type="InterPro" id="IPR004607">
    <property type="entry name" value="GART"/>
</dbReference>
<evidence type="ECO:0000259" key="7">
    <source>
        <dbReference type="Pfam" id="PF00551"/>
    </source>
</evidence>
<feature type="site" description="Raises pKa of active site His" evidence="6">
    <location>
        <position position="149"/>
    </location>
</feature>
<dbReference type="GO" id="GO:0004644">
    <property type="term" value="F:phosphoribosylglycinamide formyltransferase activity"/>
    <property type="evidence" value="ECO:0007669"/>
    <property type="project" value="UniProtKB-UniRule"/>
</dbReference>
<name>A0A4R7JX85_9GAMM</name>
<dbReference type="PANTHER" id="PTHR43369:SF2">
    <property type="entry name" value="PHOSPHORIBOSYLGLYCINAMIDE FORMYLTRANSFERASE"/>
    <property type="match status" value="1"/>
</dbReference>
<feature type="binding site" evidence="6">
    <location>
        <position position="69"/>
    </location>
    <ligand>
        <name>(6R)-10-formyltetrahydrofolate</name>
        <dbReference type="ChEBI" id="CHEBI:195366"/>
    </ligand>
</feature>
<evidence type="ECO:0000256" key="5">
    <source>
        <dbReference type="ARBA" id="ARBA00047664"/>
    </source>
</evidence>
<comment type="pathway">
    <text evidence="1 6">Purine metabolism; IMP biosynthesis via de novo pathway; N(2)-formyl-N(1)-(5-phospho-D-ribosyl)glycinamide from N(1)-(5-phospho-D-ribosyl)glycinamide (10-formyl THF route): step 1/1.</text>
</comment>
<dbReference type="InterPro" id="IPR002376">
    <property type="entry name" value="Formyl_transf_N"/>
</dbReference>
<organism evidence="8 9">
    <name type="scientific">Halospina denitrificans</name>
    <dbReference type="NCBI Taxonomy" id="332522"/>
    <lineage>
        <taxon>Bacteria</taxon>
        <taxon>Pseudomonadati</taxon>
        <taxon>Pseudomonadota</taxon>
        <taxon>Gammaproteobacteria</taxon>
        <taxon>Halospina</taxon>
    </lineage>
</organism>
<accession>A0A4R7JX85</accession>
<gene>
    <name evidence="6" type="primary">purN</name>
    <name evidence="8" type="ORF">DES49_0882</name>
</gene>
<dbReference type="UniPathway" id="UPA00074">
    <property type="reaction ID" value="UER00126"/>
</dbReference>
<dbReference type="InterPro" id="IPR036477">
    <property type="entry name" value="Formyl_transf_N_sf"/>
</dbReference>
<dbReference type="PROSITE" id="PS00373">
    <property type="entry name" value="GART"/>
    <property type="match status" value="1"/>
</dbReference>
<dbReference type="Pfam" id="PF00551">
    <property type="entry name" value="Formyl_trans_N"/>
    <property type="match status" value="1"/>
</dbReference>
<dbReference type="CDD" id="cd08645">
    <property type="entry name" value="FMT_core_GART"/>
    <property type="match status" value="1"/>
</dbReference>
<evidence type="ECO:0000256" key="3">
    <source>
        <dbReference type="ARBA" id="ARBA00022755"/>
    </source>
</evidence>
<keyword evidence="3 6" id="KW-0658">Purine biosynthesis</keyword>
<dbReference type="PANTHER" id="PTHR43369">
    <property type="entry name" value="PHOSPHORIBOSYLGLYCINAMIDE FORMYLTRANSFERASE"/>
    <property type="match status" value="1"/>
</dbReference>
<keyword evidence="2 6" id="KW-0808">Transferase</keyword>
<dbReference type="NCBIfam" id="TIGR00639">
    <property type="entry name" value="PurN"/>
    <property type="match status" value="1"/>
</dbReference>
<keyword evidence="9" id="KW-1185">Reference proteome</keyword>
<evidence type="ECO:0000256" key="4">
    <source>
        <dbReference type="ARBA" id="ARBA00038440"/>
    </source>
</evidence>
<proteinExistence type="inferred from homology"/>
<evidence type="ECO:0000256" key="2">
    <source>
        <dbReference type="ARBA" id="ARBA00022679"/>
    </source>
</evidence>
<comment type="similarity">
    <text evidence="4 6">Belongs to the GART family.</text>
</comment>
<feature type="active site" description="Proton donor" evidence="6">
    <location>
        <position position="113"/>
    </location>
</feature>
<reference evidence="8 9" key="1">
    <citation type="submission" date="2019-03" db="EMBL/GenBank/DDBJ databases">
        <title>Genomic Encyclopedia of Type Strains, Phase IV (KMG-IV): sequencing the most valuable type-strain genomes for metagenomic binning, comparative biology and taxonomic classification.</title>
        <authorList>
            <person name="Goeker M."/>
        </authorList>
    </citation>
    <scope>NUCLEOTIDE SEQUENCE [LARGE SCALE GENOMIC DNA]</scope>
    <source>
        <strain evidence="8 9">DSM 15505</strain>
    </source>
</reference>
<dbReference type="AlphaFoldDB" id="A0A4R7JX85"/>
<dbReference type="EMBL" id="SOAX01000002">
    <property type="protein sequence ID" value="TDT43072.1"/>
    <property type="molecule type" value="Genomic_DNA"/>
</dbReference>
<protein>
    <recommendedName>
        <fullName evidence="6">Phosphoribosylglycinamide formyltransferase</fullName>
        <ecNumber evidence="6">2.1.2.2</ecNumber>
    </recommendedName>
    <alternativeName>
        <fullName evidence="6">5'-phosphoribosylglycinamide transformylase</fullName>
    </alternativeName>
    <alternativeName>
        <fullName evidence="6">GAR transformylase</fullName>
        <shortName evidence="6">GART</shortName>
    </alternativeName>
</protein>
<comment type="catalytic activity">
    <reaction evidence="5 6">
        <text>N(1)-(5-phospho-beta-D-ribosyl)glycinamide + (6R)-10-formyltetrahydrofolate = N(2)-formyl-N(1)-(5-phospho-beta-D-ribosyl)glycinamide + (6S)-5,6,7,8-tetrahydrofolate + H(+)</text>
        <dbReference type="Rhea" id="RHEA:15053"/>
        <dbReference type="ChEBI" id="CHEBI:15378"/>
        <dbReference type="ChEBI" id="CHEBI:57453"/>
        <dbReference type="ChEBI" id="CHEBI:143788"/>
        <dbReference type="ChEBI" id="CHEBI:147286"/>
        <dbReference type="ChEBI" id="CHEBI:195366"/>
        <dbReference type="EC" id="2.1.2.2"/>
    </reaction>
</comment>
<dbReference type="Gene3D" id="3.40.50.170">
    <property type="entry name" value="Formyl transferase, N-terminal domain"/>
    <property type="match status" value="1"/>
</dbReference>
<evidence type="ECO:0000256" key="1">
    <source>
        <dbReference type="ARBA" id="ARBA00005054"/>
    </source>
</evidence>
<sequence length="220" mass="23370">MARTVPGIVVLVSGGGTNLQALIDAASKGQLGGSILAVISNKPGVGGLDRAARAGIETAVVNHRNYPERAAFDAALRETIDAYAPDLVVLAGFMRILTDSFVRHYRGRMLNIHPSLLPAYPGLHTHTRVLEAGDEEHGATVHFVTEELDGGPPVLQGRVPVLPTDTAETLAERVLGQEHRIYPQAVSWFCQGRLRLTASGAELDGTPLNEPMDIDSGAPS</sequence>
<comment type="function">
    <text evidence="6">Catalyzes the transfer of a formyl group from 10-formyltetrahydrofolate to 5-phospho-ribosyl-glycinamide (GAR), producing 5-phospho-ribosyl-N-formylglycinamide (FGAR) and tetrahydrofolate.</text>
</comment>
<dbReference type="InterPro" id="IPR001555">
    <property type="entry name" value="GART_AS"/>
</dbReference>
<feature type="binding site" evidence="6">
    <location>
        <position position="111"/>
    </location>
    <ligand>
        <name>(6R)-10-formyltetrahydrofolate</name>
        <dbReference type="ChEBI" id="CHEBI:195366"/>
    </ligand>
</feature>
<dbReference type="GO" id="GO:0006189">
    <property type="term" value="P:'de novo' IMP biosynthetic process"/>
    <property type="evidence" value="ECO:0007669"/>
    <property type="project" value="UniProtKB-UniRule"/>
</dbReference>
<comment type="caution">
    <text evidence="8">The sequence shown here is derived from an EMBL/GenBank/DDBJ whole genome shotgun (WGS) entry which is preliminary data.</text>
</comment>
<evidence type="ECO:0000313" key="9">
    <source>
        <dbReference type="Proteomes" id="UP000295830"/>
    </source>
</evidence>
<dbReference type="HAMAP" id="MF_01930">
    <property type="entry name" value="PurN"/>
    <property type="match status" value="1"/>
</dbReference>